<dbReference type="InterPro" id="IPR050090">
    <property type="entry name" value="Tyrosine_recombinase_XerCD"/>
</dbReference>
<dbReference type="GO" id="GO:0006313">
    <property type="term" value="P:DNA transposition"/>
    <property type="evidence" value="ECO:0007669"/>
    <property type="project" value="UniProtKB-UniRule"/>
</dbReference>
<keyword evidence="13" id="KW-1185">Reference proteome</keyword>
<evidence type="ECO:0000259" key="10">
    <source>
        <dbReference type="PROSITE" id="PS51898"/>
    </source>
</evidence>
<evidence type="ECO:0000256" key="8">
    <source>
        <dbReference type="ARBA" id="ARBA00023306"/>
    </source>
</evidence>
<dbReference type="PANTHER" id="PTHR30349:SF90">
    <property type="entry name" value="TYROSINE RECOMBINASE XERD"/>
    <property type="match status" value="1"/>
</dbReference>
<accession>A0A397Q4A4</accession>
<protein>
    <recommendedName>
        <fullName evidence="9">Tyrosine recombinase XerC</fullName>
    </recommendedName>
</protein>
<reference evidence="12 13" key="1">
    <citation type="submission" date="2018-08" db="EMBL/GenBank/DDBJ databases">
        <title>Genomic Encyclopedia of Archaeal and Bacterial Type Strains, Phase II (KMG-II): from individual species to whole genera.</title>
        <authorList>
            <person name="Goeker M."/>
        </authorList>
    </citation>
    <scope>NUCLEOTIDE SEQUENCE [LARGE SCALE GENOMIC DNA]</scope>
    <source>
        <strain evidence="12 13">DSM 5002</strain>
    </source>
</reference>
<feature type="active site" evidence="9">
    <location>
        <position position="184"/>
    </location>
</feature>
<dbReference type="Pfam" id="PF00589">
    <property type="entry name" value="Phage_integrase"/>
    <property type="match status" value="1"/>
</dbReference>
<feature type="domain" description="Core-binding (CB)" evidence="11">
    <location>
        <begin position="30"/>
        <end position="115"/>
    </location>
</feature>
<comment type="subcellular location">
    <subcellularLocation>
        <location evidence="1 9">Cytoplasm</location>
    </subcellularLocation>
</comment>
<evidence type="ECO:0000256" key="5">
    <source>
        <dbReference type="ARBA" id="ARBA00022908"/>
    </source>
</evidence>
<dbReference type="InterPro" id="IPR002104">
    <property type="entry name" value="Integrase_catalytic"/>
</dbReference>
<dbReference type="AlphaFoldDB" id="A0A397Q4A4"/>
<feature type="active site" evidence="9">
    <location>
        <position position="278"/>
    </location>
</feature>
<dbReference type="NCBIfam" id="NF001399">
    <property type="entry name" value="PRK00283.1"/>
    <property type="match status" value="1"/>
</dbReference>
<keyword evidence="7 9" id="KW-0233">DNA recombination</keyword>
<evidence type="ECO:0000313" key="13">
    <source>
        <dbReference type="Proteomes" id="UP000266273"/>
    </source>
</evidence>
<feature type="domain" description="Tyr recombinase" evidence="10">
    <location>
        <begin position="136"/>
        <end position="326"/>
    </location>
</feature>
<comment type="caution">
    <text evidence="12">The sequence shown here is derived from an EMBL/GenBank/DDBJ whole genome shotgun (WGS) entry which is preliminary data.</text>
</comment>
<dbReference type="InterPro" id="IPR010998">
    <property type="entry name" value="Integrase_recombinase_N"/>
</dbReference>
<dbReference type="GO" id="GO:0005737">
    <property type="term" value="C:cytoplasm"/>
    <property type="evidence" value="ECO:0007669"/>
    <property type="project" value="UniProtKB-SubCell"/>
</dbReference>
<evidence type="ECO:0000256" key="4">
    <source>
        <dbReference type="ARBA" id="ARBA00022829"/>
    </source>
</evidence>
<dbReference type="HAMAP" id="MF_01808">
    <property type="entry name" value="Recomb_XerC_XerD"/>
    <property type="match status" value="1"/>
</dbReference>
<dbReference type="Pfam" id="PF02899">
    <property type="entry name" value="Phage_int_SAM_1"/>
    <property type="match status" value="1"/>
</dbReference>
<dbReference type="PROSITE" id="PS51898">
    <property type="entry name" value="TYR_RECOMBINASE"/>
    <property type="match status" value="1"/>
</dbReference>
<feature type="active site" description="O-(3'-phospho-DNA)-tyrosine intermediate" evidence="9">
    <location>
        <position position="313"/>
    </location>
</feature>
<dbReference type="InterPro" id="IPR011010">
    <property type="entry name" value="DNA_brk_join_enz"/>
</dbReference>
<name>A0A397Q4A4_9HYPH</name>
<comment type="function">
    <text evidence="9">Site-specific tyrosine recombinase, which acts by catalyzing the cutting and rejoining of the recombining DNA molecules. The XerC-XerD complex is essential to convert dimers of the bacterial chromosome into monomers to permit their segregation at cell division. It also contributes to the segregational stability of plasmids.</text>
</comment>
<dbReference type="GO" id="GO:0009037">
    <property type="term" value="F:tyrosine-based site-specific recombinase activity"/>
    <property type="evidence" value="ECO:0007669"/>
    <property type="project" value="UniProtKB-UniRule"/>
</dbReference>
<dbReference type="InterPro" id="IPR013762">
    <property type="entry name" value="Integrase-like_cat_sf"/>
</dbReference>
<keyword evidence="3 9" id="KW-0132">Cell division</keyword>
<evidence type="ECO:0000256" key="1">
    <source>
        <dbReference type="ARBA" id="ARBA00004496"/>
    </source>
</evidence>
<evidence type="ECO:0000256" key="9">
    <source>
        <dbReference type="HAMAP-Rule" id="MF_01808"/>
    </source>
</evidence>
<dbReference type="Proteomes" id="UP000266273">
    <property type="component" value="Unassembled WGS sequence"/>
</dbReference>
<evidence type="ECO:0000256" key="7">
    <source>
        <dbReference type="ARBA" id="ARBA00023172"/>
    </source>
</evidence>
<dbReference type="PANTHER" id="PTHR30349">
    <property type="entry name" value="PHAGE INTEGRASE-RELATED"/>
    <property type="match status" value="1"/>
</dbReference>
<evidence type="ECO:0000256" key="3">
    <source>
        <dbReference type="ARBA" id="ARBA00022618"/>
    </source>
</evidence>
<dbReference type="InterPro" id="IPR044068">
    <property type="entry name" value="CB"/>
</dbReference>
<sequence length="343" mass="37647">MTAEPPHKLHVDSAPVANGVKARAAADQEAFEDGDLARFLDMLSAEKGAAANTLVAYRNDLADLGAFLAAQGLDFRRAQASDLRGYMTRLGEVGLAMSSRARRLSAIKQFFAFLLAESLRDDDPSALLEGPRRRLPLPKTLSVAEVDLLLSTARSRKLEATGKERKRAARLHCLLEMLYATGMRASELVSLPRNALAGDRQVLTIRGKGGRERLVPLNEAAIEALEDYLAGSPAADRESVWLFPSWGRAGHLTRQRLSQELKALGREVGIDPAKLSPHVLRHAFASHLLERGADLRAVQKLLGHADISTTQIYTHVLEERLREVMQMHHPLAKNPVLSTDRAS</sequence>
<keyword evidence="5 9" id="KW-0229">DNA integration</keyword>
<dbReference type="RefSeq" id="WP_245410357.1">
    <property type="nucleotide sequence ID" value="NZ_QXDF01000001.1"/>
</dbReference>
<evidence type="ECO:0000313" key="12">
    <source>
        <dbReference type="EMBL" id="RIA55888.1"/>
    </source>
</evidence>
<evidence type="ECO:0000256" key="2">
    <source>
        <dbReference type="ARBA" id="ARBA00022490"/>
    </source>
</evidence>
<dbReference type="Gene3D" id="1.10.443.10">
    <property type="entry name" value="Intergrase catalytic core"/>
    <property type="match status" value="1"/>
</dbReference>
<feature type="active site" evidence="9">
    <location>
        <position position="208"/>
    </location>
</feature>
<dbReference type="GO" id="GO:0051301">
    <property type="term" value="P:cell division"/>
    <property type="evidence" value="ECO:0007669"/>
    <property type="project" value="UniProtKB-KW"/>
</dbReference>
<dbReference type="GO" id="GO:0003677">
    <property type="term" value="F:DNA binding"/>
    <property type="evidence" value="ECO:0007669"/>
    <property type="project" value="UniProtKB-UniRule"/>
</dbReference>
<keyword evidence="8 9" id="KW-0131">Cell cycle</keyword>
<dbReference type="SUPFAM" id="SSF56349">
    <property type="entry name" value="DNA breaking-rejoining enzymes"/>
    <property type="match status" value="1"/>
</dbReference>
<evidence type="ECO:0000259" key="11">
    <source>
        <dbReference type="PROSITE" id="PS51900"/>
    </source>
</evidence>
<dbReference type="GO" id="GO:0007059">
    <property type="term" value="P:chromosome segregation"/>
    <property type="evidence" value="ECO:0007669"/>
    <property type="project" value="UniProtKB-UniRule"/>
</dbReference>
<dbReference type="InterPro" id="IPR004107">
    <property type="entry name" value="Integrase_SAM-like_N"/>
</dbReference>
<keyword evidence="4 9" id="KW-0159">Chromosome partition</keyword>
<proteinExistence type="inferred from homology"/>
<keyword evidence="2 9" id="KW-0963">Cytoplasm</keyword>
<dbReference type="EMBL" id="QXDF01000001">
    <property type="protein sequence ID" value="RIA55888.1"/>
    <property type="molecule type" value="Genomic_DNA"/>
</dbReference>
<feature type="active site" evidence="9">
    <location>
        <position position="281"/>
    </location>
</feature>
<organism evidence="12 13">
    <name type="scientific">Dichotomicrobium thermohalophilum</name>
    <dbReference type="NCBI Taxonomy" id="933063"/>
    <lineage>
        <taxon>Bacteria</taxon>
        <taxon>Pseudomonadati</taxon>
        <taxon>Pseudomonadota</taxon>
        <taxon>Alphaproteobacteria</taxon>
        <taxon>Hyphomicrobiales</taxon>
        <taxon>Hyphomicrobiaceae</taxon>
        <taxon>Dichotomicrobium</taxon>
    </lineage>
</organism>
<evidence type="ECO:0000256" key="6">
    <source>
        <dbReference type="ARBA" id="ARBA00023125"/>
    </source>
</evidence>
<dbReference type="InterPro" id="IPR023009">
    <property type="entry name" value="Tyrosine_recombinase_XerC/XerD"/>
</dbReference>
<dbReference type="PROSITE" id="PS51900">
    <property type="entry name" value="CB"/>
    <property type="match status" value="1"/>
</dbReference>
<feature type="active site" evidence="9">
    <location>
        <position position="304"/>
    </location>
</feature>
<keyword evidence="6 9" id="KW-0238">DNA-binding</keyword>
<comment type="similarity">
    <text evidence="9">Belongs to the 'phage' integrase family. XerC subfamily.</text>
</comment>
<dbReference type="Gene3D" id="1.10.150.130">
    <property type="match status" value="1"/>
</dbReference>
<comment type="subunit">
    <text evidence="9">Forms a cyclic heterotetrameric complex composed of two molecules of XerC and two molecules of XerD.</text>
</comment>
<gene>
    <name evidence="9" type="primary">xerC</name>
    <name evidence="12" type="ORF">BXY53_0974</name>
</gene>